<geneLocation type="plasmid" evidence="1">
    <name>p1</name>
</geneLocation>
<accession>A0AA97AKR2</accession>
<protein>
    <submittedName>
        <fullName evidence="1">Uncharacterized protein</fullName>
    </submittedName>
</protein>
<gene>
    <name evidence="1" type="ORF">HJG54_35065</name>
</gene>
<dbReference type="RefSeq" id="WP_316437156.1">
    <property type="nucleotide sequence ID" value="NZ_CP053588.1"/>
</dbReference>
<dbReference type="EMBL" id="CP053588">
    <property type="protein sequence ID" value="WNZ28124.1"/>
    <property type="molecule type" value="Genomic_DNA"/>
</dbReference>
<proteinExistence type="predicted"/>
<reference evidence="1" key="1">
    <citation type="submission" date="2020-05" db="EMBL/GenBank/DDBJ databases">
        <authorList>
            <person name="Zhu T."/>
            <person name="Keshari N."/>
            <person name="Lu X."/>
        </authorList>
    </citation>
    <scope>NUCLEOTIDE SEQUENCE</scope>
    <source>
        <strain evidence="1">NK1-12</strain>
        <plasmid evidence="1">p1</plasmid>
    </source>
</reference>
<organism evidence="1">
    <name type="scientific">Leptolyngbya sp. NK1-12</name>
    <dbReference type="NCBI Taxonomy" id="2547451"/>
    <lineage>
        <taxon>Bacteria</taxon>
        <taxon>Bacillati</taxon>
        <taxon>Cyanobacteriota</taxon>
        <taxon>Cyanophyceae</taxon>
        <taxon>Leptolyngbyales</taxon>
        <taxon>Leptolyngbyaceae</taxon>
        <taxon>Leptolyngbya group</taxon>
        <taxon>Leptolyngbya</taxon>
    </lineage>
</organism>
<evidence type="ECO:0000313" key="1">
    <source>
        <dbReference type="EMBL" id="WNZ28124.1"/>
    </source>
</evidence>
<dbReference type="AlphaFoldDB" id="A0AA97AKR2"/>
<keyword evidence="1" id="KW-0614">Plasmid</keyword>
<sequence>MSRKKCGFGFSCAAMMLQPGLEPKDCPNYETCGSASELTPEEEVELIRVREVQRQEAQQQWERIQERIRVSRHWAAVTMLMERGCSQSLEDFGVVDSLASIETRLQELRSRTEQFTQDCYIAPDNCEAHRYNVKRPSGTYWYNKLTSREAIFEPEEKEEKVKVIHLSHDDDPRNAEGRLGIERRNRLHQLQTKLQIAEGALEQAIALLTEPLELVLADIENIDS</sequence>
<name>A0AA97AKR2_9CYAN</name>